<evidence type="ECO:0000256" key="2">
    <source>
        <dbReference type="ARBA" id="ARBA00004629"/>
    </source>
</evidence>
<sequence>MEEKLTQAIESISLSEADSETKVLIDISNQVISLKMQYEKEMISIRKQIETLKAKAAQEKQQAENQAENDHFYSKAIENLQKKYQELEQSSRSANLRNDNDATKLNQLIQQKESTSKDRKTVETQVMEKTKCKQFFDLYTNISGIEWNYHCSADQIKGVIMYENDCKPFALNVSENTDFEMTNKLWQLL</sequence>
<keyword evidence="16" id="KW-1185">Reference proteome</keyword>
<dbReference type="STRING" id="10228.B3SB76"/>
<dbReference type="InParanoid" id="B3SB76"/>
<dbReference type="HOGENOM" id="CLU_1436158_0_0_1"/>
<dbReference type="EMBL" id="DS985263">
    <property type="protein sequence ID" value="EDV20058.1"/>
    <property type="molecule type" value="Genomic_DNA"/>
</dbReference>
<dbReference type="PANTHER" id="PTHR22142">
    <property type="match status" value="1"/>
</dbReference>
<reference evidence="15 16" key="1">
    <citation type="journal article" date="2008" name="Nature">
        <title>The Trichoplax genome and the nature of placozoans.</title>
        <authorList>
            <person name="Srivastava M."/>
            <person name="Begovic E."/>
            <person name="Chapman J."/>
            <person name="Putnam N.H."/>
            <person name="Hellsten U."/>
            <person name="Kawashima T."/>
            <person name="Kuo A."/>
            <person name="Mitros T."/>
            <person name="Salamov A."/>
            <person name="Carpenter M.L."/>
            <person name="Signorovitch A.Y."/>
            <person name="Moreno M.A."/>
            <person name="Kamm K."/>
            <person name="Grimwood J."/>
            <person name="Schmutz J."/>
            <person name="Shapiro H."/>
            <person name="Grigoriev I.V."/>
            <person name="Buss L.W."/>
            <person name="Schierwater B."/>
            <person name="Dellaporta S.L."/>
            <person name="Rokhsar D.S."/>
        </authorList>
    </citation>
    <scope>NUCLEOTIDE SEQUENCE [LARGE SCALE GENOMIC DNA]</scope>
    <source>
        <strain evidence="15 16">Grell-BS-1999</strain>
    </source>
</reference>
<proteinExistence type="inferred from homology"/>
<keyword evidence="12" id="KW-0137">Centromere</keyword>
<evidence type="ECO:0000256" key="5">
    <source>
        <dbReference type="ARBA" id="ARBA00022454"/>
    </source>
</evidence>
<evidence type="ECO:0000256" key="12">
    <source>
        <dbReference type="ARBA" id="ARBA00023328"/>
    </source>
</evidence>
<dbReference type="PhylomeDB" id="B3SB76"/>
<gene>
    <name evidence="15" type="ORF">TRIADDRAFT_61517</name>
</gene>
<evidence type="ECO:0000256" key="8">
    <source>
        <dbReference type="ARBA" id="ARBA00022838"/>
    </source>
</evidence>
<evidence type="ECO:0000256" key="7">
    <source>
        <dbReference type="ARBA" id="ARBA00022776"/>
    </source>
</evidence>
<protein>
    <recommendedName>
        <fullName evidence="4">Kinetochore protein Spc24</fullName>
    </recommendedName>
</protein>
<comment type="function">
    <text evidence="13">Acts as a component of the essential kinetochore-associated NDC80 complex, which is required for chromosome segregation and spindle checkpoint activity. Required for kinetochore integrity and the organization of stable microtubule binding sites in the outer plate of the kinetochore. The NDC80 complex synergistically enhances the affinity of the SKA1 complex for microtubules and may allow the NDC80 complex to track depolymerizing microtubules.</text>
</comment>
<dbReference type="GeneID" id="6758712"/>
<dbReference type="CTD" id="6758712"/>
<dbReference type="FunCoup" id="B3SB76">
    <property type="interactions" value="156"/>
</dbReference>
<evidence type="ECO:0000256" key="13">
    <source>
        <dbReference type="ARBA" id="ARBA00045419"/>
    </source>
</evidence>
<comment type="similarity">
    <text evidence="3">Belongs to the SPC24 family.</text>
</comment>
<dbReference type="OMA" id="EHEPNEL"/>
<evidence type="ECO:0000256" key="11">
    <source>
        <dbReference type="ARBA" id="ARBA00023306"/>
    </source>
</evidence>
<dbReference type="GO" id="GO:0051301">
    <property type="term" value="P:cell division"/>
    <property type="evidence" value="ECO:0007669"/>
    <property type="project" value="UniProtKB-KW"/>
</dbReference>
<dbReference type="Gene3D" id="3.30.160.570">
    <property type="entry name" value="Ncd80 complex, Spc24 subunit"/>
    <property type="match status" value="1"/>
</dbReference>
<evidence type="ECO:0000256" key="6">
    <source>
        <dbReference type="ARBA" id="ARBA00022618"/>
    </source>
</evidence>
<feature type="region of interest" description="Disordered" evidence="14">
    <location>
        <begin position="88"/>
        <end position="122"/>
    </location>
</feature>
<dbReference type="GO" id="GO:0031262">
    <property type="term" value="C:Ndc80 complex"/>
    <property type="evidence" value="ECO:0000318"/>
    <property type="project" value="GO_Central"/>
</dbReference>
<organism evidence="15 16">
    <name type="scientific">Trichoplax adhaerens</name>
    <name type="common">Trichoplax reptans</name>
    <dbReference type="NCBI Taxonomy" id="10228"/>
    <lineage>
        <taxon>Eukaryota</taxon>
        <taxon>Metazoa</taxon>
        <taxon>Placozoa</taxon>
        <taxon>Uniplacotomia</taxon>
        <taxon>Trichoplacea</taxon>
        <taxon>Trichoplacidae</taxon>
        <taxon>Trichoplax</taxon>
    </lineage>
</organism>
<dbReference type="KEGG" id="tad:TRIADDRAFT_61517"/>
<accession>B3SB76</accession>
<dbReference type="GO" id="GO:0005634">
    <property type="term" value="C:nucleus"/>
    <property type="evidence" value="ECO:0007669"/>
    <property type="project" value="UniProtKB-SubCell"/>
</dbReference>
<evidence type="ECO:0000256" key="9">
    <source>
        <dbReference type="ARBA" id="ARBA00023054"/>
    </source>
</evidence>
<feature type="compositionally biased region" description="Polar residues" evidence="14">
    <location>
        <begin position="88"/>
        <end position="113"/>
    </location>
</feature>
<evidence type="ECO:0000256" key="4">
    <source>
        <dbReference type="ARBA" id="ARBA00013690"/>
    </source>
</evidence>
<dbReference type="PANTHER" id="PTHR22142:SF2">
    <property type="entry name" value="KINETOCHORE PROTEIN SPC24"/>
    <property type="match status" value="1"/>
</dbReference>
<dbReference type="GO" id="GO:0007059">
    <property type="term" value="P:chromosome segregation"/>
    <property type="evidence" value="ECO:0000318"/>
    <property type="project" value="GO_Central"/>
</dbReference>
<keyword evidence="7" id="KW-0498">Mitosis</keyword>
<keyword evidence="10" id="KW-0539">Nucleus</keyword>
<evidence type="ECO:0000256" key="3">
    <source>
        <dbReference type="ARBA" id="ARBA00007804"/>
    </source>
</evidence>
<dbReference type="InterPro" id="IPR013252">
    <property type="entry name" value="Ndc80_Spc24"/>
</dbReference>
<evidence type="ECO:0000256" key="14">
    <source>
        <dbReference type="SAM" id="MobiDB-lite"/>
    </source>
</evidence>
<keyword evidence="5" id="KW-0158">Chromosome</keyword>
<dbReference type="RefSeq" id="XP_002117442.1">
    <property type="nucleotide sequence ID" value="XM_002117406.1"/>
</dbReference>
<keyword evidence="8" id="KW-0995">Kinetochore</keyword>
<keyword evidence="11" id="KW-0131">Cell cycle</keyword>
<dbReference type="AlphaFoldDB" id="B3SB76"/>
<comment type="subcellular location">
    <subcellularLocation>
        <location evidence="2">Chromosome</location>
        <location evidence="2">Centromere</location>
        <location evidence="2">Kinetochore</location>
    </subcellularLocation>
    <subcellularLocation>
        <location evidence="1">Nucleus</location>
    </subcellularLocation>
</comment>
<evidence type="ECO:0000256" key="1">
    <source>
        <dbReference type="ARBA" id="ARBA00004123"/>
    </source>
</evidence>
<evidence type="ECO:0000313" key="15">
    <source>
        <dbReference type="EMBL" id="EDV20058.1"/>
    </source>
</evidence>
<evidence type="ECO:0000256" key="10">
    <source>
        <dbReference type="ARBA" id="ARBA00023242"/>
    </source>
</evidence>
<dbReference type="OrthoDB" id="6432863at2759"/>
<name>B3SB76_TRIAD</name>
<evidence type="ECO:0000313" key="16">
    <source>
        <dbReference type="Proteomes" id="UP000009022"/>
    </source>
</evidence>
<dbReference type="Proteomes" id="UP000009022">
    <property type="component" value="Unassembled WGS sequence"/>
</dbReference>
<keyword evidence="9" id="KW-0175">Coiled coil</keyword>
<keyword evidence="6" id="KW-0132">Cell division</keyword>